<feature type="compositionally biased region" description="Basic and acidic residues" evidence="1">
    <location>
        <begin position="136"/>
        <end position="145"/>
    </location>
</feature>
<dbReference type="Gene3D" id="3.90.1750.20">
    <property type="entry name" value="Putative Large Serine Recombinase, Chain B, Domain 2"/>
    <property type="match status" value="1"/>
</dbReference>
<dbReference type="InterPro" id="IPR036162">
    <property type="entry name" value="Resolvase-like_N_sf"/>
</dbReference>
<sequence>MMDGKDEEAEKILVLPGFVVTELTSFYRAKGKRIGFTSAFKDLGKYLKGCMIRSAFPDRIISSIKAFPKFLKPPSKSCHSLKTTAYLAIILTFSTVLVSYVGEPPNLLSYLSMAVTLSTAQTSLDGFDQSGDESEAEIRTLEKKSGSSNSPERGSSDRTGVIYARVSSQKQVDNYSIDAQIERMERKAEELDISLPYEPVVDRGQSAKNFEQEGPKRIFEMAAGGKITHLLVVDEDRVGRDPPEAFYYVWRLRKDYGVKLVTPDGEADVQTLMGLIKTNVKFLSAGISNRQRAKSSLRGKIQSFREKNWVLPKVPPGYAKGEDGWIEKKDGWGSVIREIFDLFLKFNDGGAYKKVSETVNQKHGNVLPEPLDSRKIKRILRNPVYIGKPKITGDMVEAEYDGHVTVSDPDLAYVTQDVFDRVQEKIRKIEEKHSSNGGGKAVEIEDLVEEFGLERVKSNIPNIAVLCPECGEKMVKNGQKALGADSELKSHNWICKNKDCERQRLVPNKKNLENIQNSED</sequence>
<reference evidence="3 4" key="1">
    <citation type="journal article" date="2016" name="Sci. Rep.">
        <title>Metabolic traits of an uncultured archaeal lineage -MSBL1- from brine pools of the Red Sea.</title>
        <authorList>
            <person name="Mwirichia R."/>
            <person name="Alam I."/>
            <person name="Rashid M."/>
            <person name="Vinu M."/>
            <person name="Ba-Alawi W."/>
            <person name="Anthony Kamau A."/>
            <person name="Kamanda Ngugi D."/>
            <person name="Goker M."/>
            <person name="Klenk H.P."/>
            <person name="Bajic V."/>
            <person name="Stingl U."/>
        </authorList>
    </citation>
    <scope>NUCLEOTIDE SEQUENCE [LARGE SCALE GENOMIC DNA]</scope>
    <source>
        <strain evidence="3">SCGC-AAA259O05</strain>
    </source>
</reference>
<dbReference type="AlphaFoldDB" id="A0A133V4F2"/>
<evidence type="ECO:0000256" key="1">
    <source>
        <dbReference type="SAM" id="MobiDB-lite"/>
    </source>
</evidence>
<dbReference type="Gene3D" id="3.40.50.1390">
    <property type="entry name" value="Resolvase, N-terminal catalytic domain"/>
    <property type="match status" value="1"/>
</dbReference>
<dbReference type="Pfam" id="PF00239">
    <property type="entry name" value="Resolvase"/>
    <property type="match status" value="1"/>
</dbReference>
<comment type="caution">
    <text evidence="3">The sequence shown here is derived from an EMBL/GenBank/DDBJ whole genome shotgun (WGS) entry which is preliminary data.</text>
</comment>
<dbReference type="InterPro" id="IPR011109">
    <property type="entry name" value="DNA_bind_recombinase_dom"/>
</dbReference>
<name>A0A133V4F2_9EURY</name>
<feature type="region of interest" description="Disordered" evidence="1">
    <location>
        <begin position="126"/>
        <end position="160"/>
    </location>
</feature>
<dbReference type="InterPro" id="IPR006119">
    <property type="entry name" value="Resolv_N"/>
</dbReference>
<dbReference type="SMART" id="SM00857">
    <property type="entry name" value="Resolvase"/>
    <property type="match status" value="1"/>
</dbReference>
<feature type="domain" description="Resolvase/invertase-type recombinase catalytic" evidence="2">
    <location>
        <begin position="160"/>
        <end position="309"/>
    </location>
</feature>
<evidence type="ECO:0000313" key="4">
    <source>
        <dbReference type="Proteomes" id="UP000070344"/>
    </source>
</evidence>
<evidence type="ECO:0000313" key="3">
    <source>
        <dbReference type="EMBL" id="KXB01313.1"/>
    </source>
</evidence>
<evidence type="ECO:0000259" key="2">
    <source>
        <dbReference type="SMART" id="SM00857"/>
    </source>
</evidence>
<organism evidence="3 4">
    <name type="scientific">candidate division MSBL1 archaeon SCGC-AAA259O05</name>
    <dbReference type="NCBI Taxonomy" id="1698271"/>
    <lineage>
        <taxon>Archaea</taxon>
        <taxon>Methanobacteriati</taxon>
        <taxon>Methanobacteriota</taxon>
        <taxon>candidate division MSBL1</taxon>
    </lineage>
</organism>
<dbReference type="Proteomes" id="UP000070344">
    <property type="component" value="Unassembled WGS sequence"/>
</dbReference>
<gene>
    <name evidence="3" type="ORF">AKJ41_02050</name>
</gene>
<dbReference type="PANTHER" id="PTHR30461:SF23">
    <property type="entry name" value="DNA RECOMBINASE-RELATED"/>
    <property type="match status" value="1"/>
</dbReference>
<dbReference type="CDD" id="cd00338">
    <property type="entry name" value="Ser_Recombinase"/>
    <property type="match status" value="1"/>
</dbReference>
<dbReference type="SUPFAM" id="SSF53041">
    <property type="entry name" value="Resolvase-like"/>
    <property type="match status" value="1"/>
</dbReference>
<dbReference type="InterPro" id="IPR038109">
    <property type="entry name" value="DNA_bind_recomb_sf"/>
</dbReference>
<dbReference type="InterPro" id="IPR050639">
    <property type="entry name" value="SSR_resolvase"/>
</dbReference>
<keyword evidence="4" id="KW-1185">Reference proteome</keyword>
<accession>A0A133V4F2</accession>
<proteinExistence type="predicted"/>
<dbReference type="GO" id="GO:0000150">
    <property type="term" value="F:DNA strand exchange activity"/>
    <property type="evidence" value="ECO:0007669"/>
    <property type="project" value="InterPro"/>
</dbReference>
<dbReference type="Pfam" id="PF07508">
    <property type="entry name" value="Recombinase"/>
    <property type="match status" value="1"/>
</dbReference>
<dbReference type="GO" id="GO:0003677">
    <property type="term" value="F:DNA binding"/>
    <property type="evidence" value="ECO:0007669"/>
    <property type="project" value="InterPro"/>
</dbReference>
<protein>
    <recommendedName>
        <fullName evidence="2">Resolvase/invertase-type recombinase catalytic domain-containing protein</fullName>
    </recommendedName>
</protein>
<dbReference type="EMBL" id="LHXV01000017">
    <property type="protein sequence ID" value="KXB01313.1"/>
    <property type="molecule type" value="Genomic_DNA"/>
</dbReference>
<dbReference type="PANTHER" id="PTHR30461">
    <property type="entry name" value="DNA-INVERTASE FROM LAMBDOID PROPHAGE"/>
    <property type="match status" value="1"/>
</dbReference>